<evidence type="ECO:0000313" key="2">
    <source>
        <dbReference type="Proteomes" id="UP001234297"/>
    </source>
</evidence>
<gene>
    <name evidence="1" type="ORF">MRB53_032504</name>
</gene>
<organism evidence="1 2">
    <name type="scientific">Persea americana</name>
    <name type="common">Avocado</name>
    <dbReference type="NCBI Taxonomy" id="3435"/>
    <lineage>
        <taxon>Eukaryota</taxon>
        <taxon>Viridiplantae</taxon>
        <taxon>Streptophyta</taxon>
        <taxon>Embryophyta</taxon>
        <taxon>Tracheophyta</taxon>
        <taxon>Spermatophyta</taxon>
        <taxon>Magnoliopsida</taxon>
        <taxon>Magnoliidae</taxon>
        <taxon>Laurales</taxon>
        <taxon>Lauraceae</taxon>
        <taxon>Persea</taxon>
    </lineage>
</organism>
<keyword evidence="2" id="KW-1185">Reference proteome</keyword>
<reference evidence="1 2" key="1">
    <citation type="journal article" date="2022" name="Hortic Res">
        <title>A haplotype resolved chromosomal level avocado genome allows analysis of novel avocado genes.</title>
        <authorList>
            <person name="Nath O."/>
            <person name="Fletcher S.J."/>
            <person name="Hayward A."/>
            <person name="Shaw L.M."/>
            <person name="Masouleh A.K."/>
            <person name="Furtado A."/>
            <person name="Henry R.J."/>
            <person name="Mitter N."/>
        </authorList>
    </citation>
    <scope>NUCLEOTIDE SEQUENCE [LARGE SCALE GENOMIC DNA]</scope>
    <source>
        <strain evidence="2">cv. Hass</strain>
    </source>
</reference>
<proteinExistence type="predicted"/>
<accession>A0ACC2KS09</accession>
<dbReference type="EMBL" id="CM056819">
    <property type="protein sequence ID" value="KAJ8623974.1"/>
    <property type="molecule type" value="Genomic_DNA"/>
</dbReference>
<sequence>MAENLCNNVLELVHQNVAARNLSKNSQTSPGADFLRRKCGKPNGTGKVKSMKRFLSVFRKGSGIHGLISDTTHRGLNKAGAKAFTVGLVVVVVVGAYISAGWSDADVIISGKSSTKVTKPLLHPLICPSDNLTQTCPPKGPIPTVQILDDVKSPSCPDYFRWIHEDLRPWKATGISKEMVERAKGPANFRLVVLNGTAYVEKFRAAIQTRDVFTLWGILQLLRLYPGRVPDLELMFDCFDRPVVKSRDYRGRNSSGPPPLFRYCGDKNTLDIVFPDWSFWGWAEINISPWHLLLKNMKEGNERIKWKDREPYAYWKGNPSVAATRRDLLKCNVSETQDWNARLYVQDWISESQQGFKQSDLANQCTHRYKIYIEGYAWSVSEKYILACNSPTLIVKPQYYDFFVRGLMPMHHYWPVRGDKKCQSIKFAVDWGNDNKEKAQDMGNAASSFIQEELKMDYVYDYMFHLLNEYSKLLRYKPTKPQNAVELCLESMACPAKGLEKKFMVESMVKAPKESIPCTLPPPFPISLSSTGGCRGIVHFNPIQSNCGDFETLHPNIYALRLLAILSLCCDFRVEEKCSVGYEFGHCFRMIFDRWELFLCILKFRREEVGVK</sequence>
<protein>
    <submittedName>
        <fullName evidence="1">Uncharacterized protein</fullName>
    </submittedName>
</protein>
<evidence type="ECO:0000313" key="1">
    <source>
        <dbReference type="EMBL" id="KAJ8623974.1"/>
    </source>
</evidence>
<dbReference type="Proteomes" id="UP001234297">
    <property type="component" value="Chromosome 11"/>
</dbReference>
<name>A0ACC2KS09_PERAE</name>
<comment type="caution">
    <text evidence="1">The sequence shown here is derived from an EMBL/GenBank/DDBJ whole genome shotgun (WGS) entry which is preliminary data.</text>
</comment>